<dbReference type="AlphaFoldDB" id="A0A6B0VG91"/>
<dbReference type="PROSITE" id="PS01187">
    <property type="entry name" value="EGF_CA"/>
    <property type="match status" value="4"/>
</dbReference>
<sequence length="933" mass="101921">MDSMRGLRKLVQIVAFLQLLFAGCLTSVRNCPQPVPPSNGHVVYHNERSNYVMFRCDPEYELQGSRSALCMFGRWSPPPPKCVSREYARRGTEGTTATEEIRALVAPRTTPCPYREKKSLTLDVRRRSAEDRHSQFGSVFDCRLPPAPRNGFAIVWRNKNRLAFYCQPGFRPTSTTPMTCYRRVWNGSPPKCLKGPDSPQDDVSLETLVRPNPCGNDYGGCAHICISGPQHHSCVCQSGYSPNGTECIDIDECAEGRHNCEKGCVNTLGSYRCQCPEGYKLGRDNKSCLDIDECQANNGGCQEECINHVGSFSCRCTSPDSSLTENGKTCVDTGARQQPRNPCAVNNGGCQYTCLWDGHTAMCSCPTGYRFHRNYGCVDIDECSERKDDCQSSCLNTQGGYLCQCPVGFKLDQDNKSCVDVDECRTNNGGCQESCINTLGSLFCRCTSPLSYLAADGKNCVYTLAKRQPLNPCDERNGGCQYNCSWNGIKATCSCPAGYRLNQYNKCIDAMVTQKPSNPCKVNNGGCSPNCRWNGRKVICSCPAGFYHYKKRCIDINECRHKNGGCQHHCFNTRGSYVCKCSEGYEVDPADKRKCRDVRGCSYNNGKGPCQELCTPLPGKKQKCSCSSPGLKLAENGASCVDINECNDHNFGCSHLCQNVHGSAYCLCPPGLNLADDNKTCVALNGCSSNGGKGPCQERCTPSPNNGYSCSCISPGTELSADGVSCDKLPVVDEDTYEYIWPSNATGFSNSSDGIDDIEGSGMEEESPSGSKDADRVTPKCTIGFAPVNGTCEDINECSSGSSNLCAHICENTHGSFRCSCREGYRLSETGTGCVDIDECASPSTHACSHMCKNTPGSYYCTCSQGYKLDGTKRKCVDIDECSMGRHGCSDVCENFAGSYRCKCHPGRISLGGGRCQDCQKKTRSRIQRERLA</sequence>
<dbReference type="Pfam" id="PF00084">
    <property type="entry name" value="Sushi"/>
    <property type="match status" value="1"/>
</dbReference>
<accession>A0A6B0VG91</accession>
<keyword evidence="8" id="KW-0812">Transmembrane</keyword>
<dbReference type="EMBL" id="GIFC01018713">
    <property type="protein sequence ID" value="MXV00797.1"/>
    <property type="molecule type" value="Transcribed_RNA"/>
</dbReference>
<keyword evidence="6 16" id="KW-0245">EGF-like domain</keyword>
<feature type="domain" description="Sushi" evidence="21">
    <location>
        <begin position="140"/>
        <end position="194"/>
    </location>
</feature>
<dbReference type="InterPro" id="IPR052235">
    <property type="entry name" value="Nephronectin_domain"/>
</dbReference>
<evidence type="ECO:0000256" key="19">
    <source>
        <dbReference type="SAM" id="SignalP"/>
    </source>
</evidence>
<dbReference type="Pfam" id="PF07645">
    <property type="entry name" value="EGF_CA"/>
    <property type="match status" value="2"/>
</dbReference>
<evidence type="ECO:0000256" key="4">
    <source>
        <dbReference type="ARBA" id="ARBA00022525"/>
    </source>
</evidence>
<comment type="caution">
    <text evidence="16">Lacks conserved residue(s) required for the propagation of feature annotation.</text>
</comment>
<proteinExistence type="inferred from homology"/>
<reference evidence="22" key="1">
    <citation type="submission" date="2019-12" db="EMBL/GenBank/DDBJ databases">
        <title>An insight into the sialome of adult female Ixodes ricinus ticks feeding for 6 days.</title>
        <authorList>
            <person name="Perner J."/>
            <person name="Ribeiro J.M.C."/>
        </authorList>
    </citation>
    <scope>NUCLEOTIDE SEQUENCE</scope>
    <source>
        <strain evidence="22">Semi-engorged</strain>
        <tissue evidence="22">Salivary glands</tissue>
    </source>
</reference>
<feature type="signal peptide" evidence="19">
    <location>
        <begin position="1"/>
        <end position="22"/>
    </location>
</feature>
<name>A0A6B0VG91_IXORI</name>
<dbReference type="FunFam" id="2.10.25.10:FF:000014">
    <property type="entry name" value="Latent-transforming growth factor beta-binding protein 3"/>
    <property type="match status" value="1"/>
</dbReference>
<feature type="domain" description="EGF-like" evidence="20">
    <location>
        <begin position="379"/>
        <end position="419"/>
    </location>
</feature>
<dbReference type="InterPro" id="IPR000742">
    <property type="entry name" value="EGF"/>
</dbReference>
<evidence type="ECO:0000256" key="1">
    <source>
        <dbReference type="ARBA" id="ARBA00004479"/>
    </source>
</evidence>
<dbReference type="GO" id="GO:0006897">
    <property type="term" value="P:endocytosis"/>
    <property type="evidence" value="ECO:0007669"/>
    <property type="project" value="UniProtKB-KW"/>
</dbReference>
<keyword evidence="9 19" id="KW-0732">Signal</keyword>
<evidence type="ECO:0000256" key="7">
    <source>
        <dbReference type="ARBA" id="ARBA00022583"/>
    </source>
</evidence>
<evidence type="ECO:0000256" key="13">
    <source>
        <dbReference type="ARBA" id="ARBA00023157"/>
    </source>
</evidence>
<dbReference type="Gene3D" id="2.10.70.10">
    <property type="entry name" value="Complement Module, domain 1"/>
    <property type="match status" value="2"/>
</dbReference>
<keyword evidence="5" id="KW-0272">Extracellular matrix</keyword>
<dbReference type="FunFam" id="2.10.25.10:FF:000009">
    <property type="entry name" value="Low-density lipoprotein receptor isoform 1"/>
    <property type="match status" value="2"/>
</dbReference>
<dbReference type="InterPro" id="IPR000152">
    <property type="entry name" value="EGF-type_Asp/Asn_hydroxyl_site"/>
</dbReference>
<keyword evidence="12" id="KW-0472">Membrane</keyword>
<dbReference type="InterPro" id="IPR001881">
    <property type="entry name" value="EGF-like_Ca-bd_dom"/>
</dbReference>
<evidence type="ECO:0000256" key="3">
    <source>
        <dbReference type="ARBA" id="ARBA00006127"/>
    </source>
</evidence>
<keyword evidence="10" id="KW-0677">Repeat</keyword>
<dbReference type="GO" id="GO:0005509">
    <property type="term" value="F:calcium ion binding"/>
    <property type="evidence" value="ECO:0007669"/>
    <property type="project" value="InterPro"/>
</dbReference>
<evidence type="ECO:0000313" key="22">
    <source>
        <dbReference type="EMBL" id="MXV00797.1"/>
    </source>
</evidence>
<keyword evidence="14" id="KW-0675">Receptor</keyword>
<dbReference type="FunFam" id="2.10.25.10:FF:000240">
    <property type="entry name" value="Vitamin K-dependent protein S"/>
    <property type="match status" value="1"/>
</dbReference>
<dbReference type="PROSITE" id="PS50923">
    <property type="entry name" value="SUSHI"/>
    <property type="match status" value="2"/>
</dbReference>
<dbReference type="Pfam" id="PF14670">
    <property type="entry name" value="FXa_inhibition"/>
    <property type="match status" value="2"/>
</dbReference>
<dbReference type="InterPro" id="IPR049883">
    <property type="entry name" value="NOTCH1_EGF-like"/>
</dbReference>
<feature type="domain" description="EGF-like" evidence="20">
    <location>
        <begin position="794"/>
        <end position="831"/>
    </location>
</feature>
<keyword evidence="4" id="KW-0964">Secreted</keyword>
<dbReference type="SUPFAM" id="SSF57184">
    <property type="entry name" value="Growth factor receptor domain"/>
    <property type="match status" value="4"/>
</dbReference>
<dbReference type="InterPro" id="IPR000436">
    <property type="entry name" value="Sushi_SCR_CCP_dom"/>
</dbReference>
<feature type="region of interest" description="Disordered" evidence="18">
    <location>
        <begin position="750"/>
        <end position="776"/>
    </location>
</feature>
<dbReference type="SUPFAM" id="SSF57535">
    <property type="entry name" value="Complement control module/SCR domain"/>
    <property type="match status" value="2"/>
</dbReference>
<feature type="chain" id="PRO_5025693464" evidence="19">
    <location>
        <begin position="23"/>
        <end position="933"/>
    </location>
</feature>
<keyword evidence="15" id="KW-0325">Glycoprotein</keyword>
<evidence type="ECO:0000256" key="2">
    <source>
        <dbReference type="ARBA" id="ARBA00004498"/>
    </source>
</evidence>
<organism evidence="22">
    <name type="scientific">Ixodes ricinus</name>
    <name type="common">Common tick</name>
    <name type="synonym">Acarus ricinus</name>
    <dbReference type="NCBI Taxonomy" id="34613"/>
    <lineage>
        <taxon>Eukaryota</taxon>
        <taxon>Metazoa</taxon>
        <taxon>Ecdysozoa</taxon>
        <taxon>Arthropoda</taxon>
        <taxon>Chelicerata</taxon>
        <taxon>Arachnida</taxon>
        <taxon>Acari</taxon>
        <taxon>Parasitiformes</taxon>
        <taxon>Ixodida</taxon>
        <taxon>Ixodoidea</taxon>
        <taxon>Ixodidae</taxon>
        <taxon>Ixodinae</taxon>
        <taxon>Ixodes</taxon>
    </lineage>
</organism>
<dbReference type="SMART" id="SM00032">
    <property type="entry name" value="CCP"/>
    <property type="match status" value="2"/>
</dbReference>
<dbReference type="PROSITE" id="PS01186">
    <property type="entry name" value="EGF_2"/>
    <property type="match status" value="4"/>
</dbReference>
<dbReference type="GO" id="GO:0071944">
    <property type="term" value="C:cell periphery"/>
    <property type="evidence" value="ECO:0007669"/>
    <property type="project" value="UniProtKB-ARBA"/>
</dbReference>
<keyword evidence="11" id="KW-1133">Transmembrane helix</keyword>
<evidence type="ECO:0000256" key="9">
    <source>
        <dbReference type="ARBA" id="ARBA00022729"/>
    </source>
</evidence>
<evidence type="ECO:0000259" key="21">
    <source>
        <dbReference type="PROSITE" id="PS50923"/>
    </source>
</evidence>
<dbReference type="SMART" id="SM00181">
    <property type="entry name" value="EGF"/>
    <property type="match status" value="15"/>
</dbReference>
<dbReference type="Gene3D" id="2.10.25.10">
    <property type="entry name" value="Laminin"/>
    <property type="match status" value="15"/>
</dbReference>
<feature type="domain" description="EGF-like" evidence="20">
    <location>
        <begin position="249"/>
        <end position="289"/>
    </location>
</feature>
<dbReference type="FunFam" id="2.10.25.10:FF:000010">
    <property type="entry name" value="Pro-epidermal growth factor"/>
    <property type="match status" value="1"/>
</dbReference>
<protein>
    <submittedName>
        <fullName evidence="22">Putative signal peptide cub and egf-like domain-containing protein 1</fullName>
    </submittedName>
</protein>
<dbReference type="PANTHER" id="PTHR24050">
    <property type="entry name" value="PA14 DOMAIN-CONTAINING PROTEIN"/>
    <property type="match status" value="1"/>
</dbReference>
<dbReference type="Pfam" id="PF12662">
    <property type="entry name" value="cEGF"/>
    <property type="match status" value="3"/>
</dbReference>
<dbReference type="CDD" id="cd00033">
    <property type="entry name" value="CCP"/>
    <property type="match status" value="2"/>
</dbReference>
<feature type="domain" description="EGF-like" evidence="20">
    <location>
        <begin position="836"/>
        <end position="877"/>
    </location>
</feature>
<dbReference type="InterPro" id="IPR009030">
    <property type="entry name" value="Growth_fac_rcpt_cys_sf"/>
</dbReference>
<dbReference type="GO" id="GO:0016020">
    <property type="term" value="C:membrane"/>
    <property type="evidence" value="ECO:0007669"/>
    <property type="project" value="UniProtKB-SubCell"/>
</dbReference>
<evidence type="ECO:0000256" key="10">
    <source>
        <dbReference type="ARBA" id="ARBA00022737"/>
    </source>
</evidence>
<dbReference type="PROSITE" id="PS50026">
    <property type="entry name" value="EGF_3"/>
    <property type="match status" value="4"/>
</dbReference>
<comment type="similarity">
    <text evidence="3">Belongs to the fibulin family.</text>
</comment>
<keyword evidence="17" id="KW-0768">Sushi</keyword>
<keyword evidence="13" id="KW-1015">Disulfide bond</keyword>
<feature type="domain" description="Sushi" evidence="21">
    <location>
        <begin position="29"/>
        <end position="84"/>
    </location>
</feature>
<evidence type="ECO:0000256" key="17">
    <source>
        <dbReference type="PROSITE-ProRule" id="PRU00302"/>
    </source>
</evidence>
<keyword evidence="7" id="KW-0254">Endocytosis</keyword>
<dbReference type="InterPro" id="IPR026823">
    <property type="entry name" value="cEGF"/>
</dbReference>
<dbReference type="PANTHER" id="PTHR24050:SF27">
    <property type="entry name" value="FIBRILLIN-1"/>
    <property type="match status" value="1"/>
</dbReference>
<dbReference type="SMART" id="SM00179">
    <property type="entry name" value="EGF_CA"/>
    <property type="match status" value="10"/>
</dbReference>
<evidence type="ECO:0000256" key="14">
    <source>
        <dbReference type="ARBA" id="ARBA00023170"/>
    </source>
</evidence>
<dbReference type="PROSITE" id="PS00010">
    <property type="entry name" value="ASX_HYDROXYL"/>
    <property type="match status" value="6"/>
</dbReference>
<evidence type="ECO:0000256" key="11">
    <source>
        <dbReference type="ARBA" id="ARBA00022989"/>
    </source>
</evidence>
<evidence type="ECO:0000256" key="6">
    <source>
        <dbReference type="ARBA" id="ARBA00022536"/>
    </source>
</evidence>
<evidence type="ECO:0000256" key="16">
    <source>
        <dbReference type="PROSITE-ProRule" id="PRU00076"/>
    </source>
</evidence>
<dbReference type="FunFam" id="2.10.25.10:FF:000038">
    <property type="entry name" value="Fibrillin 2"/>
    <property type="match status" value="1"/>
</dbReference>
<dbReference type="InterPro" id="IPR018097">
    <property type="entry name" value="EGF_Ca-bd_CS"/>
</dbReference>
<evidence type="ECO:0000256" key="12">
    <source>
        <dbReference type="ARBA" id="ARBA00023136"/>
    </source>
</evidence>
<evidence type="ECO:0000256" key="15">
    <source>
        <dbReference type="ARBA" id="ARBA00023180"/>
    </source>
</evidence>
<dbReference type="InterPro" id="IPR035976">
    <property type="entry name" value="Sushi/SCR/CCP_sf"/>
</dbReference>
<comment type="subcellular location">
    <subcellularLocation>
        <location evidence="1">Membrane</location>
        <topology evidence="1">Single-pass type I membrane protein</topology>
    </subcellularLocation>
    <subcellularLocation>
        <location evidence="2">Secreted</location>
        <location evidence="2">Extracellular space</location>
        <location evidence="2">Extracellular matrix</location>
    </subcellularLocation>
</comment>
<evidence type="ECO:0000256" key="18">
    <source>
        <dbReference type="SAM" id="MobiDB-lite"/>
    </source>
</evidence>
<evidence type="ECO:0000256" key="8">
    <source>
        <dbReference type="ARBA" id="ARBA00022692"/>
    </source>
</evidence>
<evidence type="ECO:0000256" key="5">
    <source>
        <dbReference type="ARBA" id="ARBA00022530"/>
    </source>
</evidence>
<feature type="compositionally biased region" description="Acidic residues" evidence="18">
    <location>
        <begin position="754"/>
        <end position="767"/>
    </location>
</feature>
<dbReference type="SUPFAM" id="SSF57196">
    <property type="entry name" value="EGF/Laminin"/>
    <property type="match status" value="3"/>
</dbReference>
<dbReference type="PROSITE" id="PS51257">
    <property type="entry name" value="PROKAR_LIPOPROTEIN"/>
    <property type="match status" value="1"/>
</dbReference>
<evidence type="ECO:0000259" key="20">
    <source>
        <dbReference type="PROSITE" id="PS50026"/>
    </source>
</evidence>